<evidence type="ECO:0000313" key="2">
    <source>
        <dbReference type="EMBL" id="MCL7044325.1"/>
    </source>
</evidence>
<dbReference type="EMBL" id="JAJJMA010256943">
    <property type="protein sequence ID" value="MCL7044325.1"/>
    <property type="molecule type" value="Genomic_DNA"/>
</dbReference>
<comment type="caution">
    <text evidence="2">The sequence shown here is derived from an EMBL/GenBank/DDBJ whole genome shotgun (WGS) entry which is preliminary data.</text>
</comment>
<keyword evidence="3" id="KW-1185">Reference proteome</keyword>
<evidence type="ECO:0000313" key="3">
    <source>
        <dbReference type="Proteomes" id="UP001177140"/>
    </source>
</evidence>
<accession>A0AA42AYC7</accession>
<feature type="non-terminal residue" evidence="2">
    <location>
        <position position="1"/>
    </location>
</feature>
<dbReference type="Pfam" id="PF13963">
    <property type="entry name" value="Transpos_assoc"/>
    <property type="match status" value="1"/>
</dbReference>
<name>A0AA42AYC7_PAPNU</name>
<reference evidence="2" key="1">
    <citation type="submission" date="2022-03" db="EMBL/GenBank/DDBJ databases">
        <title>A functionally conserved STORR gene fusion in Papaver species that diverged 16.8 million years ago.</title>
        <authorList>
            <person name="Catania T."/>
        </authorList>
    </citation>
    <scope>NUCLEOTIDE SEQUENCE</scope>
    <source>
        <strain evidence="2">S-191538</strain>
    </source>
</reference>
<proteinExistence type="predicted"/>
<dbReference type="InterPro" id="IPR029480">
    <property type="entry name" value="Transpos_assoc"/>
</dbReference>
<sequence length="77" mass="9041">MMNKDWVRWPRGDPEYQEALGKFIDMVNEKLGNPEVFSCPCVDCKNLDKPLPAKIVYAHLLRRGMDPTYTKWIFHGE</sequence>
<feature type="domain" description="Transposase-associated" evidence="1">
    <location>
        <begin position="4"/>
        <end position="77"/>
    </location>
</feature>
<dbReference type="Proteomes" id="UP001177140">
    <property type="component" value="Unassembled WGS sequence"/>
</dbReference>
<protein>
    <recommendedName>
        <fullName evidence="1">Transposase-associated domain-containing protein</fullName>
    </recommendedName>
</protein>
<organism evidence="2 3">
    <name type="scientific">Papaver nudicaule</name>
    <name type="common">Iceland poppy</name>
    <dbReference type="NCBI Taxonomy" id="74823"/>
    <lineage>
        <taxon>Eukaryota</taxon>
        <taxon>Viridiplantae</taxon>
        <taxon>Streptophyta</taxon>
        <taxon>Embryophyta</taxon>
        <taxon>Tracheophyta</taxon>
        <taxon>Spermatophyta</taxon>
        <taxon>Magnoliopsida</taxon>
        <taxon>Ranunculales</taxon>
        <taxon>Papaveraceae</taxon>
        <taxon>Papaveroideae</taxon>
        <taxon>Papaver</taxon>
    </lineage>
</organism>
<evidence type="ECO:0000259" key="1">
    <source>
        <dbReference type="Pfam" id="PF13963"/>
    </source>
</evidence>
<gene>
    <name evidence="2" type="ORF">MKW94_026167</name>
</gene>
<dbReference type="AlphaFoldDB" id="A0AA42AYC7"/>